<keyword evidence="6" id="KW-1015">Disulfide bond</keyword>
<dbReference type="PROSITE" id="PS00076">
    <property type="entry name" value="PYRIDINE_REDOX_1"/>
    <property type="match status" value="1"/>
</dbReference>
<comment type="cofactor">
    <cofactor evidence="9">
        <name>FAD</name>
        <dbReference type="ChEBI" id="CHEBI:57692"/>
    </cofactor>
    <text evidence="9">Binds 1 FAD per subunit.</text>
</comment>
<comment type="similarity">
    <text evidence="1 11">Belongs to the class-I pyridine nucleotide-disulfide oxidoreductase family.</text>
</comment>
<evidence type="ECO:0000256" key="3">
    <source>
        <dbReference type="ARBA" id="ARBA00022630"/>
    </source>
</evidence>
<protein>
    <recommendedName>
        <fullName evidence="12">Glutathione reductase</fullName>
        <ecNumber evidence="12">1.8.1.7</ecNumber>
    </recommendedName>
</protein>
<evidence type="ECO:0000256" key="11">
    <source>
        <dbReference type="RuleBase" id="RU003691"/>
    </source>
</evidence>
<keyword evidence="3 11" id="KW-0285">Flavoprotein</keyword>
<dbReference type="RefSeq" id="XP_009834346.1">
    <property type="nucleotide sequence ID" value="XM_009836044.1"/>
</dbReference>
<evidence type="ECO:0000256" key="1">
    <source>
        <dbReference type="ARBA" id="ARBA00007532"/>
    </source>
</evidence>
<dbReference type="PRINTS" id="PR00368">
    <property type="entry name" value="FADPNR"/>
</dbReference>
<dbReference type="Pfam" id="PF02852">
    <property type="entry name" value="Pyr_redox_dim"/>
    <property type="match status" value="1"/>
</dbReference>
<dbReference type="InterPro" id="IPR012999">
    <property type="entry name" value="Pyr_OxRdtase_I_AS"/>
</dbReference>
<feature type="domain" description="FAD/NAD(P)-binding" evidence="14">
    <location>
        <begin position="28"/>
        <end position="360"/>
    </location>
</feature>
<feature type="binding site" evidence="9">
    <location>
        <position position="344"/>
    </location>
    <ligand>
        <name>FAD</name>
        <dbReference type="ChEBI" id="CHEBI:57692"/>
    </ligand>
</feature>
<dbReference type="PIRSF" id="PIRSF000350">
    <property type="entry name" value="Mercury_reductase_MerA"/>
    <property type="match status" value="1"/>
</dbReference>
<dbReference type="GO" id="GO:0050660">
    <property type="term" value="F:flavin adenine dinucleotide binding"/>
    <property type="evidence" value="ECO:0007669"/>
    <property type="project" value="InterPro"/>
</dbReference>
<dbReference type="PANTHER" id="PTHR42737:SF2">
    <property type="entry name" value="GLUTATHIONE REDUCTASE"/>
    <property type="match status" value="1"/>
</dbReference>
<dbReference type="InterPro" id="IPR004099">
    <property type="entry name" value="Pyr_nucl-diS_OxRdtase_dimer"/>
</dbReference>
<feature type="active site" description="Proton acceptor" evidence="8">
    <location>
        <position position="483"/>
    </location>
</feature>
<dbReference type="AlphaFoldDB" id="W4GAA2"/>
<dbReference type="OrthoDB" id="5956163at2759"/>
<accession>W4GAA2</accession>
<dbReference type="GeneID" id="20811718"/>
<dbReference type="EC" id="1.8.1.7" evidence="12"/>
<evidence type="ECO:0000256" key="5">
    <source>
        <dbReference type="ARBA" id="ARBA00023002"/>
    </source>
</evidence>
<evidence type="ECO:0000256" key="10">
    <source>
        <dbReference type="PIRSR" id="PIRSR000350-4"/>
    </source>
</evidence>
<dbReference type="Pfam" id="PF07992">
    <property type="entry name" value="Pyr_redox_2"/>
    <property type="match status" value="1"/>
</dbReference>
<dbReference type="VEuPathDB" id="FungiDB:H257_09722"/>
<evidence type="ECO:0000259" key="14">
    <source>
        <dbReference type="Pfam" id="PF07992"/>
    </source>
</evidence>
<dbReference type="GO" id="GO:0045454">
    <property type="term" value="P:cell redox homeostasis"/>
    <property type="evidence" value="ECO:0007669"/>
    <property type="project" value="InterPro"/>
</dbReference>
<comment type="subcellular location">
    <subcellularLocation>
        <location evidence="12">Cytoplasm</location>
    </subcellularLocation>
</comment>
<evidence type="ECO:0000256" key="2">
    <source>
        <dbReference type="ARBA" id="ARBA00011738"/>
    </source>
</evidence>
<dbReference type="FunFam" id="3.30.390.30:FF:000003">
    <property type="entry name" value="Glutathione reductase"/>
    <property type="match status" value="1"/>
</dbReference>
<keyword evidence="7 11" id="KW-0676">Redox-active center</keyword>
<evidence type="ECO:0000256" key="4">
    <source>
        <dbReference type="ARBA" id="ARBA00022827"/>
    </source>
</evidence>
<dbReference type="GO" id="GO:0006749">
    <property type="term" value="P:glutathione metabolic process"/>
    <property type="evidence" value="ECO:0007669"/>
    <property type="project" value="InterPro"/>
</dbReference>
<proteinExistence type="inferred from homology"/>
<keyword evidence="9" id="KW-0520">NAD</keyword>
<dbReference type="SUPFAM" id="SSF55424">
    <property type="entry name" value="FAD/NAD-linked reductases, dimerisation (C-terminal) domain"/>
    <property type="match status" value="1"/>
</dbReference>
<dbReference type="GO" id="GO:0034599">
    <property type="term" value="P:cellular response to oxidative stress"/>
    <property type="evidence" value="ECO:0007669"/>
    <property type="project" value="TreeGrafter"/>
</dbReference>
<dbReference type="NCBIfam" id="NF004776">
    <property type="entry name" value="PRK06116.1"/>
    <property type="match status" value="1"/>
</dbReference>
<dbReference type="PANTHER" id="PTHR42737">
    <property type="entry name" value="GLUTATHIONE REDUCTASE"/>
    <property type="match status" value="1"/>
</dbReference>
<dbReference type="STRING" id="112090.W4GAA2"/>
<comment type="function">
    <text evidence="12">Catalyzes the reduction of glutathione disulfide (GSSG) to reduced glutathione (GSH). Constitutes the major mechanism to maintain a high GSH:GSSG ratio in the cytosol.</text>
</comment>
<dbReference type="InterPro" id="IPR046952">
    <property type="entry name" value="GSHR/TRXR-like"/>
</dbReference>
<evidence type="ECO:0000256" key="12">
    <source>
        <dbReference type="RuleBase" id="RU365016"/>
    </source>
</evidence>
<dbReference type="NCBIfam" id="TIGR01421">
    <property type="entry name" value="gluta_reduc_1"/>
    <property type="match status" value="1"/>
</dbReference>
<dbReference type="EMBL" id="KI913137">
    <property type="protein sequence ID" value="ETV76221.1"/>
    <property type="molecule type" value="Genomic_DNA"/>
</dbReference>
<feature type="domain" description="Pyridine nucleotide-disulphide oxidoreductase dimerisation" evidence="13">
    <location>
        <begin position="381"/>
        <end position="494"/>
    </location>
</feature>
<keyword evidence="9" id="KW-0547">Nucleotide-binding</keyword>
<feature type="binding site" evidence="9">
    <location>
        <begin position="206"/>
        <end position="213"/>
    </location>
    <ligand>
        <name>NAD(+)</name>
        <dbReference type="ChEBI" id="CHEBI:57540"/>
    </ligand>
</feature>
<comment type="subunit">
    <text evidence="2">Homodimer.</text>
</comment>
<dbReference type="Gene3D" id="3.50.50.60">
    <property type="entry name" value="FAD/NAD(P)-binding domain"/>
    <property type="match status" value="2"/>
</dbReference>
<dbReference type="GO" id="GO:0050661">
    <property type="term" value="F:NADP binding"/>
    <property type="evidence" value="ECO:0007669"/>
    <property type="project" value="InterPro"/>
</dbReference>
<evidence type="ECO:0000256" key="7">
    <source>
        <dbReference type="ARBA" id="ARBA00023284"/>
    </source>
</evidence>
<dbReference type="InterPro" id="IPR016156">
    <property type="entry name" value="FAD/NAD-linked_Rdtase_dimer_sf"/>
</dbReference>
<dbReference type="InterPro" id="IPR023753">
    <property type="entry name" value="FAD/NAD-binding_dom"/>
</dbReference>
<comment type="catalytic activity">
    <reaction evidence="12">
        <text>2 glutathione + NADP(+) = glutathione disulfide + NADPH + H(+)</text>
        <dbReference type="Rhea" id="RHEA:11740"/>
        <dbReference type="ChEBI" id="CHEBI:15378"/>
        <dbReference type="ChEBI" id="CHEBI:57783"/>
        <dbReference type="ChEBI" id="CHEBI:57925"/>
        <dbReference type="ChEBI" id="CHEBI:58297"/>
        <dbReference type="ChEBI" id="CHEBI:58349"/>
        <dbReference type="EC" id="1.8.1.7"/>
    </reaction>
</comment>
<feature type="binding site" evidence="9">
    <location>
        <position position="80"/>
    </location>
    <ligand>
        <name>FAD</name>
        <dbReference type="ChEBI" id="CHEBI:57692"/>
    </ligand>
</feature>
<evidence type="ECO:0000256" key="8">
    <source>
        <dbReference type="PIRSR" id="PIRSR000350-2"/>
    </source>
</evidence>
<feature type="disulfide bond" description="Redox-active" evidence="10">
    <location>
        <begin position="71"/>
        <end position="76"/>
    </location>
</feature>
<dbReference type="GO" id="GO:0004362">
    <property type="term" value="F:glutathione-disulfide reductase (NADPH) activity"/>
    <property type="evidence" value="ECO:0007669"/>
    <property type="project" value="UniProtKB-EC"/>
</dbReference>
<evidence type="ECO:0000313" key="15">
    <source>
        <dbReference type="EMBL" id="ETV76221.1"/>
    </source>
</evidence>
<dbReference type="InterPro" id="IPR001100">
    <property type="entry name" value="Pyr_nuc-diS_OxRdtase"/>
</dbReference>
<sequence length="518" mass="55566">MFQRTGCRSTTTFLSLLGRVRGMSTTSYDYIVLGGGSGGISSARRAASYGANVLVIERGREQGGAGLGGTCVNVGCVPKKVMYNAAFHAEILHSAKAYAFKGVQDVGFGSFDWATMKTKRDSYVARLHGIYERNLAKDNITLVSGRASFVDNHTIAVDGATFTAPHILVAVGGVPQLPSIPGIEHAISSDGFFGLETQPKKVAVIGAGYIAVELAGIFNALQSETVVFCRGRQVLRTFDPLVRDLVNDEMRRSGVQFVPHSGVQSIRKEPDGTLTIEATLTTEDGHSTTHHAFRGFDAIVMAVGRTPRTSGFMEHTTIIRNEKGFIEVDGQENTSVPGVYAIGDVTNTGWELTPVAIAAGRRLADRLFGGEPDACLHYHQIPTVVFSHPPIGTVGYTEPDAVAKFGPSNVKVYTSSFVNLFYSMLAPENKPKTAMKLICVGKEETVVGMHVAGMGADEMIQGFGVAVKMGAYKSDLDNIVAIHPTASEEFVTMAPWGKIQDRITLPFGTARPPPTMLE</sequence>
<reference evidence="15" key="1">
    <citation type="submission" date="2013-12" db="EMBL/GenBank/DDBJ databases">
        <title>The Genome Sequence of Aphanomyces astaci APO3.</title>
        <authorList>
            <consortium name="The Broad Institute Genomics Platform"/>
            <person name="Russ C."/>
            <person name="Tyler B."/>
            <person name="van West P."/>
            <person name="Dieguez-Uribeondo J."/>
            <person name="Young S.K."/>
            <person name="Zeng Q."/>
            <person name="Gargeya S."/>
            <person name="Fitzgerald M."/>
            <person name="Abouelleil A."/>
            <person name="Alvarado L."/>
            <person name="Chapman S.B."/>
            <person name="Gainer-Dewar J."/>
            <person name="Goldberg J."/>
            <person name="Griggs A."/>
            <person name="Gujja S."/>
            <person name="Hansen M."/>
            <person name="Howarth C."/>
            <person name="Imamovic A."/>
            <person name="Ireland A."/>
            <person name="Larimer J."/>
            <person name="McCowan C."/>
            <person name="Murphy C."/>
            <person name="Pearson M."/>
            <person name="Poon T.W."/>
            <person name="Priest M."/>
            <person name="Roberts A."/>
            <person name="Saif S."/>
            <person name="Shea T."/>
            <person name="Sykes S."/>
            <person name="Wortman J."/>
            <person name="Nusbaum C."/>
            <person name="Birren B."/>
        </authorList>
    </citation>
    <scope>NUCLEOTIDE SEQUENCE [LARGE SCALE GENOMIC DNA]</scope>
    <source>
        <strain evidence="15">APO3</strain>
    </source>
</reference>
<dbReference type="PRINTS" id="PR00411">
    <property type="entry name" value="PNDRDTASEI"/>
</dbReference>
<dbReference type="GO" id="GO:0005739">
    <property type="term" value="C:mitochondrion"/>
    <property type="evidence" value="ECO:0007669"/>
    <property type="project" value="TreeGrafter"/>
</dbReference>
<organism evidence="15">
    <name type="scientific">Aphanomyces astaci</name>
    <name type="common">Crayfish plague agent</name>
    <dbReference type="NCBI Taxonomy" id="112090"/>
    <lineage>
        <taxon>Eukaryota</taxon>
        <taxon>Sar</taxon>
        <taxon>Stramenopiles</taxon>
        <taxon>Oomycota</taxon>
        <taxon>Saprolegniomycetes</taxon>
        <taxon>Saprolegniales</taxon>
        <taxon>Verrucalvaceae</taxon>
        <taxon>Aphanomyces</taxon>
    </lineage>
</organism>
<dbReference type="InterPro" id="IPR006322">
    <property type="entry name" value="Glutathione_Rdtase_euk/bac"/>
</dbReference>
<gene>
    <name evidence="15" type="ORF">H257_09722</name>
</gene>
<feature type="binding site" evidence="9">
    <location>
        <position position="304"/>
    </location>
    <ligand>
        <name>NAD(+)</name>
        <dbReference type="ChEBI" id="CHEBI:57540"/>
    </ligand>
</feature>
<evidence type="ECO:0000256" key="6">
    <source>
        <dbReference type="ARBA" id="ARBA00023157"/>
    </source>
</evidence>
<evidence type="ECO:0000259" key="13">
    <source>
        <dbReference type="Pfam" id="PF02852"/>
    </source>
</evidence>
<dbReference type="FunFam" id="3.50.50.60:FF:000235">
    <property type="entry name" value="Glutathione reductase"/>
    <property type="match status" value="1"/>
</dbReference>
<dbReference type="InterPro" id="IPR036188">
    <property type="entry name" value="FAD/NAD-bd_sf"/>
</dbReference>
<evidence type="ECO:0000256" key="9">
    <source>
        <dbReference type="PIRSR" id="PIRSR000350-3"/>
    </source>
</evidence>
<keyword evidence="5 11" id="KW-0560">Oxidoreductase</keyword>
<dbReference type="SUPFAM" id="SSF51905">
    <property type="entry name" value="FAD/NAD(P)-binding domain"/>
    <property type="match status" value="1"/>
</dbReference>
<dbReference type="Gene3D" id="3.30.390.30">
    <property type="match status" value="1"/>
</dbReference>
<name>W4GAA2_APHAT</name>
<dbReference type="GO" id="GO:0005829">
    <property type="term" value="C:cytosol"/>
    <property type="evidence" value="ECO:0007669"/>
    <property type="project" value="TreeGrafter"/>
</dbReference>
<keyword evidence="12" id="KW-0963">Cytoplasm</keyword>
<keyword evidence="12" id="KW-0521">NADP</keyword>
<keyword evidence="4 9" id="KW-0274">FAD</keyword>